<dbReference type="InterPro" id="IPR027434">
    <property type="entry name" value="Homing_endonucl"/>
</dbReference>
<organism evidence="2">
    <name type="scientific">Pyrobaculum sp. M0H</name>
    <dbReference type="NCBI Taxonomy" id="278049"/>
    <lineage>
        <taxon>Archaea</taxon>
        <taxon>Thermoproteota</taxon>
        <taxon>Thermoprotei</taxon>
        <taxon>Thermoproteales</taxon>
        <taxon>Thermoproteaceae</taxon>
        <taxon>Pyrobaculum</taxon>
    </lineage>
</organism>
<dbReference type="SUPFAM" id="SSF55608">
    <property type="entry name" value="Homing endonucleases"/>
    <property type="match status" value="1"/>
</dbReference>
<dbReference type="InterPro" id="IPR051289">
    <property type="entry name" value="LAGLIDADG_Endonuclease"/>
</dbReference>
<accession>Q6L701</accession>
<dbReference type="PANTHER" id="PTHR36181:SF4">
    <property type="entry name" value="LAGLIDADG ENDONUCLEASE"/>
    <property type="match status" value="1"/>
</dbReference>
<reference evidence="2" key="1">
    <citation type="submission" date="2004-05" db="EMBL/GenBank/DDBJ databases">
        <title>23S rRNA genes of Hyperthermophilic archaeron Thermoproteales.</title>
        <authorList>
            <person name="Nakayama H."/>
            <person name="Katayama M."/>
            <person name="Morinaga Y."/>
            <person name="Nomura N."/>
        </authorList>
    </citation>
    <scope>NUCLEOTIDE SEQUENCE</scope>
    <source>
        <strain evidence="2">M0H</strain>
    </source>
</reference>
<keyword evidence="2" id="KW-0255">Endonuclease</keyword>
<feature type="domain" description="Homing endonuclease LAGLIDADG" evidence="1">
    <location>
        <begin position="11"/>
        <end position="109"/>
    </location>
</feature>
<dbReference type="Pfam" id="PF00961">
    <property type="entry name" value="LAGLIDADG_1"/>
    <property type="match status" value="1"/>
</dbReference>
<dbReference type="InterPro" id="IPR004860">
    <property type="entry name" value="LAGLIDADG_dom"/>
</dbReference>
<keyword evidence="2" id="KW-0540">Nuclease</keyword>
<sequence length="163" mass="18493">MDEKLVGYVIGVIDSEGSFSVSVKLQKTTAYGVRLDPVFSITQAERVVLETVRQVVGVGRIRKKPGQKHLWLYIVDSYPDLQVLITFLDAHIGLLIAKRRSYEVFREIVSMLIAGRHKTLEGLIEVLKLVDSLSKLNPKSRRRRDLDLIITLLRTGREPPGDR</sequence>
<name>Q6L701_9CREN</name>
<keyword evidence="2" id="KW-0378">Hydrolase</keyword>
<dbReference type="AlphaFoldDB" id="Q6L701"/>
<evidence type="ECO:0000259" key="1">
    <source>
        <dbReference type="Pfam" id="PF00961"/>
    </source>
</evidence>
<protein>
    <submittedName>
        <fullName evidence="2">rRNA intron-encoded endonuclease</fullName>
    </submittedName>
</protein>
<dbReference type="EMBL" id="AB178786">
    <property type="protein sequence ID" value="BAD18899.1"/>
    <property type="molecule type" value="Genomic_DNA"/>
</dbReference>
<evidence type="ECO:0000313" key="2">
    <source>
        <dbReference type="EMBL" id="BAD18899.1"/>
    </source>
</evidence>
<dbReference type="PANTHER" id="PTHR36181">
    <property type="entry name" value="INTRON-ENCODED ENDONUCLEASE AI3-RELATED"/>
    <property type="match status" value="1"/>
</dbReference>
<dbReference type="GO" id="GO:0004519">
    <property type="term" value="F:endonuclease activity"/>
    <property type="evidence" value="ECO:0007669"/>
    <property type="project" value="UniProtKB-KW"/>
</dbReference>
<proteinExistence type="predicted"/>
<dbReference type="Gene3D" id="3.10.28.10">
    <property type="entry name" value="Homing endonucleases"/>
    <property type="match status" value="1"/>
</dbReference>